<gene>
    <name evidence="2" type="ORF">LIER_15180</name>
</gene>
<sequence>MSDQQQIDMATMHMDGRAEIWLYGLVTSNPPPPPTNWKAFTDTLACRFDDINITTVIFELNKLTKHTSISDYVNKFEELKGFMICFFPKL</sequence>
<organism evidence="2 3">
    <name type="scientific">Lithospermum erythrorhizon</name>
    <name type="common">Purple gromwell</name>
    <name type="synonym">Lithospermum officinale var. erythrorhizon</name>
    <dbReference type="NCBI Taxonomy" id="34254"/>
    <lineage>
        <taxon>Eukaryota</taxon>
        <taxon>Viridiplantae</taxon>
        <taxon>Streptophyta</taxon>
        <taxon>Embryophyta</taxon>
        <taxon>Tracheophyta</taxon>
        <taxon>Spermatophyta</taxon>
        <taxon>Magnoliopsida</taxon>
        <taxon>eudicotyledons</taxon>
        <taxon>Gunneridae</taxon>
        <taxon>Pentapetalae</taxon>
        <taxon>asterids</taxon>
        <taxon>lamiids</taxon>
        <taxon>Boraginales</taxon>
        <taxon>Boraginaceae</taxon>
        <taxon>Boraginoideae</taxon>
        <taxon>Lithospermeae</taxon>
        <taxon>Lithospermum</taxon>
    </lineage>
</organism>
<reference evidence="2 3" key="1">
    <citation type="submission" date="2024-01" db="EMBL/GenBank/DDBJ databases">
        <title>The complete chloroplast genome sequence of Lithospermum erythrorhizon: insights into the phylogenetic relationship among Boraginaceae species and the maternal lineages of purple gromwells.</title>
        <authorList>
            <person name="Okada T."/>
            <person name="Watanabe K."/>
        </authorList>
    </citation>
    <scope>NUCLEOTIDE SEQUENCE [LARGE SCALE GENOMIC DNA]</scope>
</reference>
<proteinExistence type="predicted"/>
<keyword evidence="3" id="KW-1185">Reference proteome</keyword>
<dbReference type="EMBL" id="BAABME010003246">
    <property type="protein sequence ID" value="GAA0158059.1"/>
    <property type="molecule type" value="Genomic_DNA"/>
</dbReference>
<dbReference type="AlphaFoldDB" id="A0AAV3Q1U9"/>
<accession>A0AAV3Q1U9</accession>
<feature type="domain" description="Retrotransposon gag" evidence="1">
    <location>
        <begin position="8"/>
        <end position="80"/>
    </location>
</feature>
<comment type="caution">
    <text evidence="2">The sequence shown here is derived from an EMBL/GenBank/DDBJ whole genome shotgun (WGS) entry which is preliminary data.</text>
</comment>
<evidence type="ECO:0000259" key="1">
    <source>
        <dbReference type="Pfam" id="PF03732"/>
    </source>
</evidence>
<evidence type="ECO:0000313" key="3">
    <source>
        <dbReference type="Proteomes" id="UP001454036"/>
    </source>
</evidence>
<dbReference type="InterPro" id="IPR005162">
    <property type="entry name" value="Retrotrans_gag_dom"/>
</dbReference>
<protein>
    <recommendedName>
        <fullName evidence="1">Retrotransposon gag domain-containing protein</fullName>
    </recommendedName>
</protein>
<name>A0AAV3Q1U9_LITER</name>
<dbReference type="Pfam" id="PF03732">
    <property type="entry name" value="Retrotrans_gag"/>
    <property type="match status" value="1"/>
</dbReference>
<evidence type="ECO:0000313" key="2">
    <source>
        <dbReference type="EMBL" id="GAA0158059.1"/>
    </source>
</evidence>
<dbReference type="Proteomes" id="UP001454036">
    <property type="component" value="Unassembled WGS sequence"/>
</dbReference>